<dbReference type="InterPro" id="IPR050194">
    <property type="entry name" value="Glycosyltransferase_grp1"/>
</dbReference>
<keyword evidence="2" id="KW-0328">Glycosyltransferase</keyword>
<dbReference type="PANTHER" id="PTHR45947:SF13">
    <property type="entry name" value="TRANSFERASE"/>
    <property type="match status" value="1"/>
</dbReference>
<evidence type="ECO:0000259" key="1">
    <source>
        <dbReference type="Pfam" id="PF13439"/>
    </source>
</evidence>
<dbReference type="RefSeq" id="WP_418158905.1">
    <property type="nucleotide sequence ID" value="NZ_JBBLZC010000006.1"/>
</dbReference>
<dbReference type="Proteomes" id="UP001375743">
    <property type="component" value="Unassembled WGS sequence"/>
</dbReference>
<evidence type="ECO:0000313" key="2">
    <source>
        <dbReference type="EMBL" id="MEK0083057.1"/>
    </source>
</evidence>
<dbReference type="EMBL" id="JBBLZC010000006">
    <property type="protein sequence ID" value="MEK0083057.1"/>
    <property type="molecule type" value="Genomic_DNA"/>
</dbReference>
<keyword evidence="2" id="KW-0808">Transferase</keyword>
<accession>A0ABU8XSV4</accession>
<gene>
    <name evidence="2" type="ORF">U1T56_07835</name>
</gene>
<dbReference type="GO" id="GO:0016757">
    <property type="term" value="F:glycosyltransferase activity"/>
    <property type="evidence" value="ECO:0007669"/>
    <property type="project" value="UniProtKB-KW"/>
</dbReference>
<keyword evidence="3" id="KW-1185">Reference proteome</keyword>
<name>A0ABU8XSV4_9PROT</name>
<dbReference type="SUPFAM" id="SSF53756">
    <property type="entry name" value="UDP-Glycosyltransferase/glycogen phosphorylase"/>
    <property type="match status" value="1"/>
</dbReference>
<protein>
    <submittedName>
        <fullName evidence="2">Glycosyltransferase</fullName>
        <ecNumber evidence="2">2.4.-.-</ecNumber>
    </submittedName>
</protein>
<sequence length="384" mass="42790">MRILQVHNHYQQAGGEDVVAASERRLLTEAGHSVDGFIVHNDTIQSLPDRLAASFRVVWSRPSYEAVRARIRSFRPDVVHVHNFFPLISPSVFDACRAEGAPVVMTLHNYRLICPGALLLRRDRICEKCVAGSPYWGAVHRCYRGSALGSLAVATMVDVHRRRGTWHKKVDRLIALTEFARGKFIEAGLPAGKIVVKPNFVEDPVQPGERLDGPRHGALFVGRLSPEKGVQILIDAWKGVNYPLRIVGTGPLEAEIRGKAPENVSFLGQCDRMRVDAEMRRAAFLVMPSTWYEGLPMTLVEAFAWDLPVVASRIGALEELVEEQATGLTFEAGNPADLRRAAYEMITRPIPRGNCRRYFFNHYSAAANLARLEAIYRGVNGAYP</sequence>
<dbReference type="Pfam" id="PF13692">
    <property type="entry name" value="Glyco_trans_1_4"/>
    <property type="match status" value="1"/>
</dbReference>
<dbReference type="InterPro" id="IPR028098">
    <property type="entry name" value="Glyco_trans_4-like_N"/>
</dbReference>
<proteinExistence type="predicted"/>
<dbReference type="EC" id="2.4.-.-" evidence="2"/>
<evidence type="ECO:0000313" key="3">
    <source>
        <dbReference type="Proteomes" id="UP001375743"/>
    </source>
</evidence>
<dbReference type="Pfam" id="PF13439">
    <property type="entry name" value="Glyco_transf_4"/>
    <property type="match status" value="1"/>
</dbReference>
<organism evidence="2 3">
    <name type="scientific">Benzoatithermus flavus</name>
    <dbReference type="NCBI Taxonomy" id="3108223"/>
    <lineage>
        <taxon>Bacteria</taxon>
        <taxon>Pseudomonadati</taxon>
        <taxon>Pseudomonadota</taxon>
        <taxon>Alphaproteobacteria</taxon>
        <taxon>Geminicoccales</taxon>
        <taxon>Geminicoccaceae</taxon>
        <taxon>Benzoatithermus</taxon>
    </lineage>
</organism>
<feature type="domain" description="Glycosyltransferase subfamily 4-like N-terminal" evidence="1">
    <location>
        <begin position="14"/>
        <end position="202"/>
    </location>
</feature>
<reference evidence="2 3" key="1">
    <citation type="submission" date="2024-01" db="EMBL/GenBank/DDBJ databases">
        <title>Multi-omics insights into the function and evolution of sodium benzoate biodegradation pathways in Benzoatithermus flavus gen. nov., sp. nov. from hot spring.</title>
        <authorList>
            <person name="Hu C.-J."/>
            <person name="Li W.-J."/>
        </authorList>
    </citation>
    <scope>NUCLEOTIDE SEQUENCE [LARGE SCALE GENOMIC DNA]</scope>
    <source>
        <strain evidence="2 3">SYSU G07066</strain>
    </source>
</reference>
<dbReference type="PANTHER" id="PTHR45947">
    <property type="entry name" value="SULFOQUINOVOSYL TRANSFERASE SQD2"/>
    <property type="match status" value="1"/>
</dbReference>
<dbReference type="Gene3D" id="3.40.50.2000">
    <property type="entry name" value="Glycogen Phosphorylase B"/>
    <property type="match status" value="2"/>
</dbReference>
<comment type="caution">
    <text evidence="2">The sequence shown here is derived from an EMBL/GenBank/DDBJ whole genome shotgun (WGS) entry which is preliminary data.</text>
</comment>